<evidence type="ECO:0000256" key="1">
    <source>
        <dbReference type="SAM" id="Coils"/>
    </source>
</evidence>
<accession>A0A0B7GIG4</accession>
<dbReference type="EMBL" id="CDMW01000001">
    <property type="protein sequence ID" value="CEL89474.1"/>
    <property type="molecule type" value="Genomic_DNA"/>
</dbReference>
<dbReference type="AlphaFoldDB" id="A0A0B7GIG4"/>
<organism evidence="2 3">
    <name type="scientific">Streptococcus sanguinis</name>
    <dbReference type="NCBI Taxonomy" id="1305"/>
    <lineage>
        <taxon>Bacteria</taxon>
        <taxon>Bacillati</taxon>
        <taxon>Bacillota</taxon>
        <taxon>Bacilli</taxon>
        <taxon>Lactobacillales</taxon>
        <taxon>Streptococcaceae</taxon>
        <taxon>Streptococcus</taxon>
    </lineage>
</organism>
<gene>
    <name evidence="2" type="ORF">SSV_0143</name>
</gene>
<dbReference type="Proteomes" id="UP000183504">
    <property type="component" value="Unassembled WGS sequence"/>
</dbReference>
<feature type="coiled-coil region" evidence="1">
    <location>
        <begin position="177"/>
        <end position="321"/>
    </location>
</feature>
<name>A0A0B7GIG4_STRSA</name>
<dbReference type="RefSeq" id="WP_072073293.1">
    <property type="nucleotide sequence ID" value="NZ_CDMW01000001.1"/>
</dbReference>
<evidence type="ECO:0000313" key="2">
    <source>
        <dbReference type="EMBL" id="CEL89474.1"/>
    </source>
</evidence>
<evidence type="ECO:0000313" key="3">
    <source>
        <dbReference type="Proteomes" id="UP000183504"/>
    </source>
</evidence>
<reference evidence="2 3" key="1">
    <citation type="submission" date="2015-01" db="EMBL/GenBank/DDBJ databases">
        <authorList>
            <person name="Pelicic Vladimir"/>
        </authorList>
    </citation>
    <scope>NUCLEOTIDE SEQUENCE [LARGE SCALE GENOMIC DNA]</scope>
    <source>
        <strain evidence="2 3">2908</strain>
    </source>
</reference>
<sequence>MSEELLKETVIELSIADNWEEAKMEWTKAELVKIDADRKQSCLCGHKSLKKVFAITRNDGSGIELSPIGSSCIENFENEELTKSIKRAEKIYKLKKNLKFEDLREVMDEEMLEDFYSKGYFKEDKENEFNPWNDYILFKMALSRKNEERQLAYNKIERIIYVINDYLHPELNEIFDIESYKEKLKQWREEAKQEEQEAEKRNRVAKQKEEERLARLREQEEIERQNKLEEERKLEEDRLQREEEIKLLKRKNLYESFEELKKWLQQQGDSIRSEYEEKLSNLTDLAEKVKVLKELKKSELKQSQEEAKKDEELVLEALEMREKVKALYSVTPRARKCLEYLDANVHTNKGHLIYMTRFLKEIEEGKL</sequence>
<protein>
    <submittedName>
        <fullName evidence="2">Uncharacterized protein</fullName>
    </submittedName>
</protein>
<keyword evidence="1" id="KW-0175">Coiled coil</keyword>
<proteinExistence type="predicted"/>